<dbReference type="Proteomes" id="UP000594261">
    <property type="component" value="Unassembled WGS sequence"/>
</dbReference>
<evidence type="ECO:0000313" key="2">
    <source>
        <dbReference type="Proteomes" id="UP000594261"/>
    </source>
</evidence>
<organism evidence="1 2">
    <name type="scientific">Quercus lobata</name>
    <name type="common">Valley oak</name>
    <dbReference type="NCBI Taxonomy" id="97700"/>
    <lineage>
        <taxon>Eukaryota</taxon>
        <taxon>Viridiplantae</taxon>
        <taxon>Streptophyta</taxon>
        <taxon>Embryophyta</taxon>
        <taxon>Tracheophyta</taxon>
        <taxon>Spermatophyta</taxon>
        <taxon>Magnoliopsida</taxon>
        <taxon>eudicotyledons</taxon>
        <taxon>Gunneridae</taxon>
        <taxon>Pentapetalae</taxon>
        <taxon>rosids</taxon>
        <taxon>fabids</taxon>
        <taxon>Fagales</taxon>
        <taxon>Fagaceae</taxon>
        <taxon>Quercus</taxon>
    </lineage>
</organism>
<accession>A0A7N2N7L4</accession>
<dbReference type="InParanoid" id="A0A7N2N7L4"/>
<evidence type="ECO:0000313" key="1">
    <source>
        <dbReference type="EnsemblPlants" id="QL93p0107_0129:mrna:CDS:1"/>
    </source>
</evidence>
<dbReference type="EnsemblPlants" id="QL93p0107_0129:mrna">
    <property type="protein sequence ID" value="QL93p0107_0129:mrna:CDS:1"/>
    <property type="gene ID" value="QL93p0107_0129"/>
</dbReference>
<dbReference type="Gramene" id="QL93p0107_0129:mrna">
    <property type="protein sequence ID" value="QL93p0107_0129:mrna:CDS:1"/>
    <property type="gene ID" value="QL93p0107_0129"/>
</dbReference>
<proteinExistence type="predicted"/>
<keyword evidence="2" id="KW-1185">Reference proteome</keyword>
<sequence>MFSTAPLVCVSKSYGLRLPREFALLMKQLLYLERSTWLLAPNLKMLQDQRISIVSNGRSKYGDSFK</sequence>
<dbReference type="AlphaFoldDB" id="A0A7N2N7L4"/>
<reference evidence="1" key="1">
    <citation type="submission" date="2021-01" db="UniProtKB">
        <authorList>
            <consortium name="EnsemblPlants"/>
        </authorList>
    </citation>
    <scope>IDENTIFICATION</scope>
</reference>
<protein>
    <submittedName>
        <fullName evidence="1">Uncharacterized protein</fullName>
    </submittedName>
</protein>
<name>A0A7N2N7L4_QUELO</name>